<organism evidence="2 3">
    <name type="scientific">Oidiodendron maius (strain Zn)</name>
    <dbReference type="NCBI Taxonomy" id="913774"/>
    <lineage>
        <taxon>Eukaryota</taxon>
        <taxon>Fungi</taxon>
        <taxon>Dikarya</taxon>
        <taxon>Ascomycota</taxon>
        <taxon>Pezizomycotina</taxon>
        <taxon>Leotiomycetes</taxon>
        <taxon>Leotiomycetes incertae sedis</taxon>
        <taxon>Myxotrichaceae</taxon>
        <taxon>Oidiodendron</taxon>
    </lineage>
</organism>
<dbReference type="PANTHER" id="PTHR42877:SF7">
    <property type="entry name" value="FLAVIN-BINDING MONOOXYGENASE-RELATED"/>
    <property type="match status" value="1"/>
</dbReference>
<gene>
    <name evidence="2" type="ORF">OIDMADRAFT_60459</name>
</gene>
<protein>
    <submittedName>
        <fullName evidence="2">Uncharacterized protein</fullName>
    </submittedName>
</protein>
<dbReference type="Gene3D" id="3.50.50.60">
    <property type="entry name" value="FAD/NAD(P)-binding domain"/>
    <property type="match status" value="1"/>
</dbReference>
<dbReference type="PANTHER" id="PTHR42877">
    <property type="entry name" value="L-ORNITHINE N(5)-MONOOXYGENASE-RELATED"/>
    <property type="match status" value="1"/>
</dbReference>
<reference evidence="2 3" key="1">
    <citation type="submission" date="2014-04" db="EMBL/GenBank/DDBJ databases">
        <authorList>
            <consortium name="DOE Joint Genome Institute"/>
            <person name="Kuo A."/>
            <person name="Martino E."/>
            <person name="Perotto S."/>
            <person name="Kohler A."/>
            <person name="Nagy L.G."/>
            <person name="Floudas D."/>
            <person name="Copeland A."/>
            <person name="Barry K.W."/>
            <person name="Cichocki N."/>
            <person name="Veneault-Fourrey C."/>
            <person name="LaButti K."/>
            <person name="Lindquist E.A."/>
            <person name="Lipzen A."/>
            <person name="Lundell T."/>
            <person name="Morin E."/>
            <person name="Murat C."/>
            <person name="Sun H."/>
            <person name="Tunlid A."/>
            <person name="Henrissat B."/>
            <person name="Grigoriev I.V."/>
            <person name="Hibbett D.S."/>
            <person name="Martin F."/>
            <person name="Nordberg H.P."/>
            <person name="Cantor M.N."/>
            <person name="Hua S.X."/>
        </authorList>
    </citation>
    <scope>NUCLEOTIDE SEQUENCE [LARGE SCALE GENOMIC DNA]</scope>
    <source>
        <strain evidence="2 3">Zn</strain>
    </source>
</reference>
<sequence length="154" mass="17623">MSPSVDDPRMNSAATAETLGWTRGLCFVKFAGNLSKLDLQVYEKNDDIAGTWWENVYPGCACDIPAHIYQFMWALNPFWSHYYADGKEILQYFQDVADKYGLRKYVKVRHTVVDAKWDSATAKWTVELQQADGTKFTDTCDFLVNGCGLLNNWK</sequence>
<dbReference type="HOGENOM" id="CLU_1704762_0_0_1"/>
<dbReference type="OrthoDB" id="74360at2759"/>
<accession>A0A0C3CYE9</accession>
<comment type="similarity">
    <text evidence="1">Belongs to the FAD-binding monooxygenase family.</text>
</comment>
<evidence type="ECO:0000313" key="2">
    <source>
        <dbReference type="EMBL" id="KIM94682.1"/>
    </source>
</evidence>
<evidence type="ECO:0000256" key="1">
    <source>
        <dbReference type="ARBA" id="ARBA00010139"/>
    </source>
</evidence>
<name>A0A0C3CYE9_OIDMZ</name>
<dbReference type="EMBL" id="KN832889">
    <property type="protein sequence ID" value="KIM94682.1"/>
    <property type="molecule type" value="Genomic_DNA"/>
</dbReference>
<dbReference type="SUPFAM" id="SSF51905">
    <property type="entry name" value="FAD/NAD(P)-binding domain"/>
    <property type="match status" value="1"/>
</dbReference>
<reference evidence="3" key="2">
    <citation type="submission" date="2015-01" db="EMBL/GenBank/DDBJ databases">
        <title>Evolutionary Origins and Diversification of the Mycorrhizal Mutualists.</title>
        <authorList>
            <consortium name="DOE Joint Genome Institute"/>
            <consortium name="Mycorrhizal Genomics Consortium"/>
            <person name="Kohler A."/>
            <person name="Kuo A."/>
            <person name="Nagy L.G."/>
            <person name="Floudas D."/>
            <person name="Copeland A."/>
            <person name="Barry K.W."/>
            <person name="Cichocki N."/>
            <person name="Veneault-Fourrey C."/>
            <person name="LaButti K."/>
            <person name="Lindquist E.A."/>
            <person name="Lipzen A."/>
            <person name="Lundell T."/>
            <person name="Morin E."/>
            <person name="Murat C."/>
            <person name="Riley R."/>
            <person name="Ohm R."/>
            <person name="Sun H."/>
            <person name="Tunlid A."/>
            <person name="Henrissat B."/>
            <person name="Grigoriev I.V."/>
            <person name="Hibbett D.S."/>
            <person name="Martin F."/>
        </authorList>
    </citation>
    <scope>NUCLEOTIDE SEQUENCE [LARGE SCALE GENOMIC DNA]</scope>
    <source>
        <strain evidence="3">Zn</strain>
    </source>
</reference>
<dbReference type="InterPro" id="IPR051209">
    <property type="entry name" value="FAD-bind_Monooxygenase_sf"/>
</dbReference>
<evidence type="ECO:0000313" key="3">
    <source>
        <dbReference type="Proteomes" id="UP000054321"/>
    </source>
</evidence>
<dbReference type="STRING" id="913774.A0A0C3CYE9"/>
<dbReference type="InParanoid" id="A0A0C3CYE9"/>
<keyword evidence="3" id="KW-1185">Reference proteome</keyword>
<dbReference type="InterPro" id="IPR036188">
    <property type="entry name" value="FAD/NAD-bd_sf"/>
</dbReference>
<dbReference type="AlphaFoldDB" id="A0A0C3CYE9"/>
<dbReference type="Proteomes" id="UP000054321">
    <property type="component" value="Unassembled WGS sequence"/>
</dbReference>
<proteinExistence type="inferred from homology"/>